<evidence type="ECO:0000259" key="1">
    <source>
        <dbReference type="Pfam" id="PF01425"/>
    </source>
</evidence>
<dbReference type="InterPro" id="IPR000120">
    <property type="entry name" value="Amidase"/>
</dbReference>
<dbReference type="PANTHER" id="PTHR11895:SF176">
    <property type="entry name" value="AMIDASE AMID-RELATED"/>
    <property type="match status" value="1"/>
</dbReference>
<protein>
    <submittedName>
        <fullName evidence="2">Aspartyl-tRNA(Asn) amidotransferase subunit A @ Glutamyl-tRNA(Gln) amidotransferase subunit A</fullName>
        <ecNumber evidence="2">6.3.5.6</ecNumber>
        <ecNumber evidence="2">6.3.5.7</ecNumber>
    </submittedName>
</protein>
<dbReference type="InterPro" id="IPR020556">
    <property type="entry name" value="Amidase_CS"/>
</dbReference>
<dbReference type="InterPro" id="IPR023631">
    <property type="entry name" value="Amidase_dom"/>
</dbReference>
<reference evidence="2" key="1">
    <citation type="submission" date="2020-02" db="EMBL/GenBank/DDBJ databases">
        <authorList>
            <person name="Meier V. D."/>
        </authorList>
    </citation>
    <scope>NUCLEOTIDE SEQUENCE</scope>
    <source>
        <strain evidence="2">AVDCRST_MAG01</strain>
    </source>
</reference>
<proteinExistence type="predicted"/>
<dbReference type="GO" id="GO:0016740">
    <property type="term" value="F:transferase activity"/>
    <property type="evidence" value="ECO:0007669"/>
    <property type="project" value="UniProtKB-KW"/>
</dbReference>
<organism evidence="2">
    <name type="scientific">uncultured Rubrobacteraceae bacterium</name>
    <dbReference type="NCBI Taxonomy" id="349277"/>
    <lineage>
        <taxon>Bacteria</taxon>
        <taxon>Bacillati</taxon>
        <taxon>Actinomycetota</taxon>
        <taxon>Rubrobacteria</taxon>
        <taxon>Rubrobacterales</taxon>
        <taxon>Rubrobacteraceae</taxon>
        <taxon>environmental samples</taxon>
    </lineage>
</organism>
<dbReference type="EC" id="6.3.5.7" evidence="2"/>
<dbReference type="EMBL" id="CADCUW010000353">
    <property type="protein sequence ID" value="CAA9426565.1"/>
    <property type="molecule type" value="Genomic_DNA"/>
</dbReference>
<dbReference type="InterPro" id="IPR036928">
    <property type="entry name" value="AS_sf"/>
</dbReference>
<keyword evidence="2" id="KW-0808">Transferase</keyword>
<dbReference type="GO" id="GO:0050566">
    <property type="term" value="F:asparaginyl-tRNA synthase (glutamine-hydrolyzing) activity"/>
    <property type="evidence" value="ECO:0007669"/>
    <property type="project" value="UniProtKB-EC"/>
</dbReference>
<dbReference type="PANTHER" id="PTHR11895">
    <property type="entry name" value="TRANSAMIDASE"/>
    <property type="match status" value="1"/>
</dbReference>
<dbReference type="SUPFAM" id="SSF75304">
    <property type="entry name" value="Amidase signature (AS) enzymes"/>
    <property type="match status" value="1"/>
</dbReference>
<dbReference type="GO" id="GO:0050567">
    <property type="term" value="F:glutaminyl-tRNA synthase (glutamine-hydrolyzing) activity"/>
    <property type="evidence" value="ECO:0007669"/>
    <property type="project" value="UniProtKB-EC"/>
</dbReference>
<feature type="domain" description="Amidase" evidence="1">
    <location>
        <begin position="27"/>
        <end position="448"/>
    </location>
</feature>
<name>A0A6J4Q027_9ACTN</name>
<sequence length="463" mass="49558">MVRRTELPGSLTGLSRALRTREISPVEVTEALLARIESDGTNAFITVTAERAMEDARRAETEISAGAYRGPLHGVPVGIKDLVDTAGVRTTMASAFFEHHVPDRDAAVALRLRQAGSVLLGKTNTHEFAYGPTADRSFFGPTRNPHDPGRISGGSSGGSGAAVAAGLLYGAIGSDTGGSIRIPAALCGVAGMKPTFGRVGKGGVFPLAQTLDHVGPLTRTVEDNALFLSVLAGHDPMDPYSVDRPEEDFARDLDRGVWGAVVGVPTGFFFEHVEVEVEARVRQAVETLQSLGAEVREVEVPNVWETLHAQRLTLAAEAYAVHEERLRSDPDKFDDQGLERLLKGEELRAYRYANAQVRKLLSRREFEAVLEEVDVILAPSVPIPATEIGQRQISINGHAEAVYSALTRLTGPTNMNGLPSLSVPCGTTEAGLPVGLQLVGSAFDEATLYRFGHAYERAVGPAH</sequence>
<dbReference type="PROSITE" id="PS00571">
    <property type="entry name" value="AMIDASES"/>
    <property type="match status" value="1"/>
</dbReference>
<dbReference type="AlphaFoldDB" id="A0A6J4Q027"/>
<dbReference type="Gene3D" id="3.90.1300.10">
    <property type="entry name" value="Amidase signature (AS) domain"/>
    <property type="match status" value="1"/>
</dbReference>
<dbReference type="EC" id="6.3.5.6" evidence="2"/>
<accession>A0A6J4Q027</accession>
<evidence type="ECO:0000313" key="2">
    <source>
        <dbReference type="EMBL" id="CAA9426565.1"/>
    </source>
</evidence>
<gene>
    <name evidence="2" type="ORF">AVDCRST_MAG01-01-2631</name>
</gene>
<dbReference type="Pfam" id="PF01425">
    <property type="entry name" value="Amidase"/>
    <property type="match status" value="1"/>
</dbReference>
<keyword evidence="2" id="KW-0436">Ligase</keyword>